<feature type="region of interest" description="Disordered" evidence="3">
    <location>
        <begin position="582"/>
        <end position="602"/>
    </location>
</feature>
<protein>
    <recommendedName>
        <fullName evidence="4">DDT domain-containing protein</fullName>
    </recommendedName>
</protein>
<evidence type="ECO:0000313" key="5">
    <source>
        <dbReference type="EMBL" id="ORZ00252.1"/>
    </source>
</evidence>
<dbReference type="AlphaFoldDB" id="A0A1X2HLU0"/>
<dbReference type="InterPro" id="IPR028938">
    <property type="entry name" value="Rsf1-like"/>
</dbReference>
<dbReference type="STRING" id="13706.A0A1X2HLU0"/>
<dbReference type="GO" id="GO:0031213">
    <property type="term" value="C:RSF complex"/>
    <property type="evidence" value="ECO:0007669"/>
    <property type="project" value="InterPro"/>
</dbReference>
<evidence type="ECO:0000256" key="1">
    <source>
        <dbReference type="ARBA" id="ARBA00004123"/>
    </source>
</evidence>
<reference evidence="5 6" key="1">
    <citation type="submission" date="2016-07" db="EMBL/GenBank/DDBJ databases">
        <title>Pervasive Adenine N6-methylation of Active Genes in Fungi.</title>
        <authorList>
            <consortium name="DOE Joint Genome Institute"/>
            <person name="Mondo S.J."/>
            <person name="Dannebaum R.O."/>
            <person name="Kuo R.C."/>
            <person name="Labutti K."/>
            <person name="Haridas S."/>
            <person name="Kuo A."/>
            <person name="Salamov A."/>
            <person name="Ahrendt S.R."/>
            <person name="Lipzen A."/>
            <person name="Sullivan W."/>
            <person name="Andreopoulos W.B."/>
            <person name="Clum A."/>
            <person name="Lindquist E."/>
            <person name="Daum C."/>
            <person name="Ramamoorthy G.K."/>
            <person name="Gryganskyi A."/>
            <person name="Culley D."/>
            <person name="Magnuson J.K."/>
            <person name="James T.Y."/>
            <person name="O'Malley M.A."/>
            <person name="Stajich J.E."/>
            <person name="Spatafora J.W."/>
            <person name="Visel A."/>
            <person name="Grigoriev I.V."/>
        </authorList>
    </citation>
    <scope>NUCLEOTIDE SEQUENCE [LARGE SCALE GENOMIC DNA]</scope>
    <source>
        <strain evidence="5 6">NRRL 2496</strain>
    </source>
</reference>
<dbReference type="OrthoDB" id="303107at2759"/>
<dbReference type="EMBL" id="MCGN01000002">
    <property type="protein sequence ID" value="ORZ00252.1"/>
    <property type="molecule type" value="Genomic_DNA"/>
</dbReference>
<gene>
    <name evidence="5" type="ORF">BCR43DRAFT_484901</name>
</gene>
<dbReference type="Proteomes" id="UP000242180">
    <property type="component" value="Unassembled WGS sequence"/>
</dbReference>
<dbReference type="GO" id="GO:0006355">
    <property type="term" value="P:regulation of DNA-templated transcription"/>
    <property type="evidence" value="ECO:0007669"/>
    <property type="project" value="InterPro"/>
</dbReference>
<feature type="region of interest" description="Disordered" evidence="3">
    <location>
        <begin position="1"/>
        <end position="75"/>
    </location>
</feature>
<dbReference type="PANTHER" id="PTHR14296:SF3">
    <property type="entry name" value="DIKAR, ISOFORM F"/>
    <property type="match status" value="1"/>
</dbReference>
<comment type="caution">
    <text evidence="5">The sequence shown here is derived from an EMBL/GenBank/DDBJ whole genome shotgun (WGS) entry which is preliminary data.</text>
</comment>
<dbReference type="PANTHER" id="PTHR14296">
    <property type="entry name" value="REMODELING AND SPACING FACTOR 1"/>
    <property type="match status" value="1"/>
</dbReference>
<sequence length="602" mass="69406">MPGRSTTKSKLTDASASKGNSKKGPQKSNAKSKEIASSISKKNSTPKRAKSDLGASKENAKESTKAAVNDKKKTRITEIKPRNEAQKLNASWKFLAVIQFLWAFRFSLNFPSFTLDDLETGVRERDPIATDIVLDIIVILLQKLYNASTTKETIHKDLHDYLLQIDYPIQEPKRGPWRFWQLDILGRIHALNALINQCQEHIPGWFIDVPIKTLRNEPIGTDSEGWTYYCFGETRLYREIPISVCTKKGEQELQKTEYTFELVCRTLYDWRACVSKLKLNKPSEEALLLKLRQLASDVVLRMEREEEERIKREEAERKKEEREKRARELEEMPRKRSGRLQAKSEEVAKRRKIDEERQVKIALEQIKRQEEKEEKEKEQQAMVDKARWLKARIFELIGERIESIEQPQTLPREERKRRANEPSPEIARLADLRGILRKNATEYERIVKMHGWVTLLSEDEAVWARRGDKNASTLQESICFEGSGVERDLDSPFMQNTLRILLITLDEYAKGEESTVGEVDLLPLKTKLLLDRYHSTNRRSSGFQLFMEDLDAVIAASDAPSVLHSYVHNLILQIFGQDGGNDASESDDTVMHGGTKDTNVHE</sequence>
<evidence type="ECO:0000313" key="6">
    <source>
        <dbReference type="Proteomes" id="UP000242180"/>
    </source>
</evidence>
<organism evidence="5 6">
    <name type="scientific">Syncephalastrum racemosum</name>
    <name type="common">Filamentous fungus</name>
    <dbReference type="NCBI Taxonomy" id="13706"/>
    <lineage>
        <taxon>Eukaryota</taxon>
        <taxon>Fungi</taxon>
        <taxon>Fungi incertae sedis</taxon>
        <taxon>Mucoromycota</taxon>
        <taxon>Mucoromycotina</taxon>
        <taxon>Mucoromycetes</taxon>
        <taxon>Mucorales</taxon>
        <taxon>Syncephalastraceae</taxon>
        <taxon>Syncephalastrum</taxon>
    </lineage>
</organism>
<dbReference type="InterPro" id="IPR018501">
    <property type="entry name" value="DDT_dom"/>
</dbReference>
<dbReference type="Pfam" id="PF02791">
    <property type="entry name" value="DDT"/>
    <property type="match status" value="1"/>
</dbReference>
<feature type="compositionally biased region" description="Basic and acidic residues" evidence="3">
    <location>
        <begin position="58"/>
        <end position="75"/>
    </location>
</feature>
<name>A0A1X2HLU0_SYNRA</name>
<feature type="compositionally biased region" description="Basic and acidic residues" evidence="3">
    <location>
        <begin position="310"/>
        <end position="334"/>
    </location>
</feature>
<evidence type="ECO:0000256" key="3">
    <source>
        <dbReference type="SAM" id="MobiDB-lite"/>
    </source>
</evidence>
<feature type="compositionally biased region" description="Polar residues" evidence="3">
    <location>
        <begin position="1"/>
        <end position="19"/>
    </location>
</feature>
<feature type="region of interest" description="Disordered" evidence="3">
    <location>
        <begin position="310"/>
        <end position="343"/>
    </location>
</feature>
<proteinExistence type="predicted"/>
<dbReference type="InParanoid" id="A0A1X2HLU0"/>
<dbReference type="PROSITE" id="PS50827">
    <property type="entry name" value="DDT"/>
    <property type="match status" value="1"/>
</dbReference>
<evidence type="ECO:0000256" key="2">
    <source>
        <dbReference type="ARBA" id="ARBA00023242"/>
    </source>
</evidence>
<keyword evidence="6" id="KW-1185">Reference proteome</keyword>
<dbReference type="OMA" id="HASWEFI"/>
<evidence type="ECO:0000259" key="4">
    <source>
        <dbReference type="PROSITE" id="PS50827"/>
    </source>
</evidence>
<comment type="subcellular location">
    <subcellularLocation>
        <location evidence="1">Nucleus</location>
    </subcellularLocation>
</comment>
<keyword evidence="2" id="KW-0539">Nucleus</keyword>
<accession>A0A1X2HLU0</accession>
<feature type="domain" description="DDT" evidence="4">
    <location>
        <begin position="88"/>
        <end position="150"/>
    </location>
</feature>